<reference evidence="1 2" key="1">
    <citation type="journal article" date="2013" name="Int. J. Syst. Evol. Microbiol.">
        <title>Marinoscillum luteum sp. nov., isolated from marine sediment.</title>
        <authorList>
            <person name="Cha I.T."/>
            <person name="Park S.J."/>
            <person name="Kim S.J."/>
            <person name="Kim J.G."/>
            <person name="Jung M.Y."/>
            <person name="Shin K.S."/>
            <person name="Kwon K.K."/>
            <person name="Yang S.H."/>
            <person name="Seo Y.S."/>
            <person name="Rhee S.K."/>
        </authorList>
    </citation>
    <scope>NUCLEOTIDE SEQUENCE [LARGE SCALE GENOMIC DNA]</scope>
    <source>
        <strain evidence="1 2">KCTC 23939</strain>
    </source>
</reference>
<accession>A0ABW7NA52</accession>
<protein>
    <recommendedName>
        <fullName evidence="3">J domain-containing protein</fullName>
    </recommendedName>
</protein>
<keyword evidence="2" id="KW-1185">Reference proteome</keyword>
<organism evidence="1 2">
    <name type="scientific">Marinoscillum luteum</name>
    <dbReference type="NCBI Taxonomy" id="861051"/>
    <lineage>
        <taxon>Bacteria</taxon>
        <taxon>Pseudomonadati</taxon>
        <taxon>Bacteroidota</taxon>
        <taxon>Cytophagia</taxon>
        <taxon>Cytophagales</taxon>
        <taxon>Reichenbachiellaceae</taxon>
        <taxon>Marinoscillum</taxon>
    </lineage>
</organism>
<dbReference type="RefSeq" id="WP_395417881.1">
    <property type="nucleotide sequence ID" value="NZ_JBIPKE010000018.1"/>
</dbReference>
<name>A0ABW7NA52_9BACT</name>
<comment type="caution">
    <text evidence="1">The sequence shown here is derived from an EMBL/GenBank/DDBJ whole genome shotgun (WGS) entry which is preliminary data.</text>
</comment>
<gene>
    <name evidence="1" type="ORF">ACHKAR_13755</name>
</gene>
<proteinExistence type="predicted"/>
<dbReference type="EMBL" id="JBIPKE010000018">
    <property type="protein sequence ID" value="MFH6984513.1"/>
    <property type="molecule type" value="Genomic_DNA"/>
</dbReference>
<evidence type="ECO:0000313" key="2">
    <source>
        <dbReference type="Proteomes" id="UP001610063"/>
    </source>
</evidence>
<dbReference type="Proteomes" id="UP001610063">
    <property type="component" value="Unassembled WGS sequence"/>
</dbReference>
<evidence type="ECO:0000313" key="1">
    <source>
        <dbReference type="EMBL" id="MFH6984513.1"/>
    </source>
</evidence>
<evidence type="ECO:0008006" key="3">
    <source>
        <dbReference type="Google" id="ProtNLM"/>
    </source>
</evidence>
<sequence length="81" mass="9747">MNLRAYLISKKIDPDRLKSNESDLYKSFNIIFSQMHPDSFTAQKLFLINKLRRKYRLEKEPEENIVKQVKKVKPKIVPRLK</sequence>